<comment type="caution">
    <text evidence="2">The sequence shown here is derived from an EMBL/GenBank/DDBJ whole genome shotgun (WGS) entry which is preliminary data.</text>
</comment>
<dbReference type="Pfam" id="PF21757">
    <property type="entry name" value="DUF6870"/>
    <property type="match status" value="1"/>
</dbReference>
<evidence type="ECO:0000313" key="3">
    <source>
        <dbReference type="Proteomes" id="UP000280696"/>
    </source>
</evidence>
<keyword evidence="3" id="KW-1185">Reference proteome</keyword>
<gene>
    <name evidence="2" type="ORF">D7V94_19675</name>
</gene>
<accession>A0A3A9A9S3</accession>
<dbReference type="EMBL" id="RAYQ01000030">
    <property type="protein sequence ID" value="RKI88199.1"/>
    <property type="molecule type" value="Genomic_DNA"/>
</dbReference>
<dbReference type="InterPro" id="IPR049222">
    <property type="entry name" value="DUF6870"/>
</dbReference>
<evidence type="ECO:0000259" key="1">
    <source>
        <dbReference type="Pfam" id="PF21757"/>
    </source>
</evidence>
<dbReference type="AlphaFoldDB" id="A0A3A9A9S3"/>
<reference evidence="2 3" key="1">
    <citation type="submission" date="2018-09" db="EMBL/GenBank/DDBJ databases">
        <title>Murine metabolic-syndrome-specific gut microbial biobank.</title>
        <authorList>
            <person name="Liu C."/>
        </authorList>
    </citation>
    <scope>NUCLEOTIDE SEQUENCE [LARGE SCALE GENOMIC DNA]</scope>
    <source>
        <strain evidence="2 3">0.1xD8-82</strain>
    </source>
</reference>
<evidence type="ECO:0000313" key="2">
    <source>
        <dbReference type="EMBL" id="RKI88199.1"/>
    </source>
</evidence>
<dbReference type="OrthoDB" id="9797040at2"/>
<dbReference type="RefSeq" id="WP_120472014.1">
    <property type="nucleotide sequence ID" value="NZ_RAYQ01000030.1"/>
</dbReference>
<protein>
    <recommendedName>
        <fullName evidence="1">DUF6870 domain-containing protein</fullName>
    </recommendedName>
</protein>
<sequence>MTAEEHRKFLGQDFDDVKIEELKDISRIRIERDKTVEEKKKQYLGKVGNPYLVKVGSTMVKIRFANNGVSFEDAFEGLLLMG</sequence>
<organism evidence="2 3">
    <name type="scientific">Parablautia intestinalis</name>
    <dbReference type="NCBI Taxonomy" id="2320100"/>
    <lineage>
        <taxon>Bacteria</taxon>
        <taxon>Bacillati</taxon>
        <taxon>Bacillota</taxon>
        <taxon>Clostridia</taxon>
        <taxon>Lachnospirales</taxon>
        <taxon>Lachnospiraceae</taxon>
        <taxon>Parablautia</taxon>
    </lineage>
</organism>
<proteinExistence type="predicted"/>
<feature type="domain" description="DUF6870" evidence="1">
    <location>
        <begin position="12"/>
        <end position="78"/>
    </location>
</feature>
<name>A0A3A9A9S3_9FIRM</name>
<dbReference type="Proteomes" id="UP000280696">
    <property type="component" value="Unassembled WGS sequence"/>
</dbReference>